<feature type="region of interest" description="Disordered" evidence="1">
    <location>
        <begin position="1"/>
        <end position="58"/>
    </location>
</feature>
<feature type="transmembrane region" description="Helical" evidence="2">
    <location>
        <begin position="414"/>
        <end position="434"/>
    </location>
</feature>
<dbReference type="RefSeq" id="XP_022659108.1">
    <property type="nucleotide sequence ID" value="XM_022803373.1"/>
</dbReference>
<evidence type="ECO:0000256" key="1">
    <source>
        <dbReference type="SAM" id="MobiDB-lite"/>
    </source>
</evidence>
<dbReference type="RefSeq" id="XP_022659105.1">
    <property type="nucleotide sequence ID" value="XM_022803370.1"/>
</dbReference>
<dbReference type="EnsemblMetazoa" id="XM_022803369">
    <property type="protein sequence ID" value="XP_022659104"/>
    <property type="gene ID" value="LOC111249472"/>
</dbReference>
<dbReference type="EnsemblMetazoa" id="XM_022803370">
    <property type="protein sequence ID" value="XP_022659105"/>
    <property type="gene ID" value="LOC111249472"/>
</dbReference>
<dbReference type="GeneID" id="111249472"/>
<evidence type="ECO:0000256" key="2">
    <source>
        <dbReference type="SAM" id="Phobius"/>
    </source>
</evidence>
<evidence type="ECO:0000313" key="3">
    <source>
        <dbReference type="EnsemblMetazoa" id="XP_022659104"/>
    </source>
</evidence>
<keyword evidence="2" id="KW-1133">Transmembrane helix</keyword>
<dbReference type="OrthoDB" id="10627329at2759"/>
<dbReference type="EnsemblMetazoa" id="XM_022803368">
    <property type="protein sequence ID" value="XP_022659103"/>
    <property type="gene ID" value="LOC111249472"/>
</dbReference>
<dbReference type="Proteomes" id="UP000594260">
    <property type="component" value="Unplaced"/>
</dbReference>
<dbReference type="RefSeq" id="XP_022659102.1">
    <property type="nucleotide sequence ID" value="XM_022803367.1"/>
</dbReference>
<dbReference type="EnsemblMetazoa" id="XM_022803373">
    <property type="protein sequence ID" value="XP_022659108"/>
    <property type="gene ID" value="LOC111249472"/>
</dbReference>
<organism evidence="3 4">
    <name type="scientific">Varroa destructor</name>
    <name type="common">Honeybee mite</name>
    <dbReference type="NCBI Taxonomy" id="109461"/>
    <lineage>
        <taxon>Eukaryota</taxon>
        <taxon>Metazoa</taxon>
        <taxon>Ecdysozoa</taxon>
        <taxon>Arthropoda</taxon>
        <taxon>Chelicerata</taxon>
        <taxon>Arachnida</taxon>
        <taxon>Acari</taxon>
        <taxon>Parasitiformes</taxon>
        <taxon>Mesostigmata</taxon>
        <taxon>Gamasina</taxon>
        <taxon>Dermanyssoidea</taxon>
        <taxon>Varroidae</taxon>
        <taxon>Varroa</taxon>
    </lineage>
</organism>
<feature type="region of interest" description="Disordered" evidence="1">
    <location>
        <begin position="176"/>
        <end position="245"/>
    </location>
</feature>
<dbReference type="InParanoid" id="A0A7M7JZ83"/>
<keyword evidence="4" id="KW-1185">Reference proteome</keyword>
<dbReference type="RefSeq" id="XP_022659107.1">
    <property type="nucleotide sequence ID" value="XM_022803372.1"/>
</dbReference>
<dbReference type="EnsemblMetazoa" id="XM_022803372">
    <property type="protein sequence ID" value="XP_022659107"/>
    <property type="gene ID" value="LOC111249472"/>
</dbReference>
<dbReference type="EnsemblMetazoa" id="XM_022803367">
    <property type="protein sequence ID" value="XP_022659102"/>
    <property type="gene ID" value="LOC111249472"/>
</dbReference>
<dbReference type="KEGG" id="vde:111249472"/>
<dbReference type="RefSeq" id="XP_022659104.1">
    <property type="nucleotide sequence ID" value="XM_022803369.1"/>
</dbReference>
<accession>A0A7M7JZ83</accession>
<dbReference type="RefSeq" id="XP_022659109.1">
    <property type="nucleotide sequence ID" value="XM_022803374.1"/>
</dbReference>
<proteinExistence type="predicted"/>
<dbReference type="EnsemblMetazoa" id="XM_022803374">
    <property type="protein sequence ID" value="XP_022659109"/>
    <property type="gene ID" value="LOC111249472"/>
</dbReference>
<name>A0A7M7JZ83_VARDE</name>
<dbReference type="RefSeq" id="XP_022659103.1">
    <property type="nucleotide sequence ID" value="XM_022803368.1"/>
</dbReference>
<feature type="compositionally biased region" description="Low complexity" evidence="1">
    <location>
        <begin position="202"/>
        <end position="229"/>
    </location>
</feature>
<protein>
    <submittedName>
        <fullName evidence="3">Uncharacterized protein</fullName>
    </submittedName>
</protein>
<keyword evidence="2" id="KW-0472">Membrane</keyword>
<keyword evidence="2" id="KW-0812">Transmembrane</keyword>
<feature type="compositionally biased region" description="Polar residues" evidence="1">
    <location>
        <begin position="191"/>
        <end position="200"/>
    </location>
</feature>
<dbReference type="AlphaFoldDB" id="A0A7M7JZ83"/>
<evidence type="ECO:0000313" key="4">
    <source>
        <dbReference type="Proteomes" id="UP000594260"/>
    </source>
</evidence>
<sequence>MILSSARFDATSNDYHDHNNSGGSSQPLNGVDGKRKSSRSASVTPVERPQSKRRSSGFLKNLVHESKDVFLAPFHPSRRKGTIASLSSDCKDKGTQTRSTDYTFSCPYSAALSATSCSSGTIFGGGNNSGPNSFNICPQHTSPAQAGQNLQDYQLLQRVRRSSRARSDPSTLCSLANLSSLSGNGGESRVGLSTNGTSHLYSGPSLSSTSTPASSNTPQQQQQIQKSASENGSRPDWVSNGPSPNAFQWDNFFRQRQCPASSNNPSAIAHWQQAHDEFGRTPQSRTLPARLEPLSLRSSDWPLTSLVLPAGTTGIVSPDAIQHSDFTLFNDAPLFPKRSASSASSGVVNPPSSACCCPYELLNRFSSTSSCPSIQQQPDEQRLFLIGNVVLSLYRSLLEPFAEGLLRYPWGRDSLWLMAFVVFASILVLLGYVITTVLPTMLLAVCLAICKSLIFHRNETITHLRVLGASVRGSMFTRECVQSLRSATLLLVNHTLQLLVPPVIVPTSVQTSANT</sequence>
<reference evidence="3" key="1">
    <citation type="submission" date="2021-01" db="UniProtKB">
        <authorList>
            <consortium name="EnsemblMetazoa"/>
        </authorList>
    </citation>
    <scope>IDENTIFICATION</scope>
</reference>